<evidence type="ECO:0000313" key="3">
    <source>
        <dbReference type="Proteomes" id="UP000001876"/>
    </source>
</evidence>
<proteinExistence type="predicted"/>
<gene>
    <name evidence="2" type="ORF">MICPUCDRAFT_49352</name>
</gene>
<protein>
    <submittedName>
        <fullName evidence="2">Predicted protein</fullName>
    </submittedName>
</protein>
<name>C1NAL8_MICPC</name>
<evidence type="ECO:0000313" key="2">
    <source>
        <dbReference type="EMBL" id="EEH50908.1"/>
    </source>
</evidence>
<dbReference type="OrthoDB" id="10619639at2759"/>
<dbReference type="KEGG" id="mpp:MICPUCDRAFT_49352"/>
<sequence>MDIVSRGVGAAGEVALAQVAGARIGGQSGTSDAWVAYKRNVAGIFERFRDEIYPNVGVLVGATRGGGTHTSLISVEDATSRALWETFATWLFEGYKIPSGKRGAGDGVAIETAQNYLKCAFNLAREVHPRTDFFKCLDKEEDNLRNEDRVWYLNLRENMWKHFFARAVEQGDKIDESAPEIGLVHVQAMVRAYSLYATANAAGARARDGHARKFSILSLWHVAGRSGEIGFLSYKKLDWDEELQCVHVEVAQMKTTKTKRLVFSAGANRHICWFTALGDRLATESREAWYEANEEYHWLFPDLTGTTTPGHRIGEYMKALLPHGVAGSSKKKEFERYVVESLPENVSAASIRTGAANKLHMHMPEEFACTTTGHHLQSTAHQQYINATTANCMPGAVVLAGFPAFGWGQSGECAKPPSLAALDDEPLVRGLTFDKIIDELYRVSSFSPEVLQVGGRLRQAVRAAFASQVMYYEERVKARECSDVLKAMREVLVRVHLVGPDPTAAHGTLIRWGELLRVRFDTVNMSLTMRETASQQEQTVLALTKLRNEIEASRAETARLVAEVATMKSGMAQLAESMASVGGGFNELSKLVTSRVTGVAARARPEAPASDAAGEDGMRADESAAVPGAEMVVAAPQVGVVSPRGAGAGAAAQPNAIDVLMAHADAAASAPSGTAGMQARELVQNAWVGNGRGRRVEPTLGKQAKHNASLALAVYNAVMTPGEKKLLNRPLTGQQRQDVLAEGRAIVNEVEERVVEMLKEWYTELEKPLRAFLLPPKDKRTKKMKRSNGTSGPAAAGRQPLMVNSMDVLKRDLGDKIASGPAQAWWAARTGSSPAVLTEGGEPAAALPAPDEREVEQPSSPASAWVTITSPIASFFAKRE</sequence>
<organism evidence="3">
    <name type="scientific">Micromonas pusilla (strain CCMP1545)</name>
    <name type="common">Picoplanktonic green alga</name>
    <dbReference type="NCBI Taxonomy" id="564608"/>
    <lineage>
        <taxon>Eukaryota</taxon>
        <taxon>Viridiplantae</taxon>
        <taxon>Chlorophyta</taxon>
        <taxon>Mamiellophyceae</taxon>
        <taxon>Mamiellales</taxon>
        <taxon>Mamiellaceae</taxon>
        <taxon>Micromonas</taxon>
    </lineage>
</organism>
<reference evidence="2 3" key="1">
    <citation type="journal article" date="2009" name="Science">
        <title>Green evolution and dynamic adaptations revealed by genomes of the marine picoeukaryotes Micromonas.</title>
        <authorList>
            <person name="Worden A.Z."/>
            <person name="Lee J.H."/>
            <person name="Mock T."/>
            <person name="Rouze P."/>
            <person name="Simmons M.P."/>
            <person name="Aerts A.L."/>
            <person name="Allen A.E."/>
            <person name="Cuvelier M.L."/>
            <person name="Derelle E."/>
            <person name="Everett M.V."/>
            <person name="Foulon E."/>
            <person name="Grimwood J."/>
            <person name="Gundlach H."/>
            <person name="Henrissat B."/>
            <person name="Napoli C."/>
            <person name="McDonald S.M."/>
            <person name="Parker M.S."/>
            <person name="Rombauts S."/>
            <person name="Salamov A."/>
            <person name="Von Dassow P."/>
            <person name="Badger J.H."/>
            <person name="Coutinho P.M."/>
            <person name="Demir E."/>
            <person name="Dubchak I."/>
            <person name="Gentemann C."/>
            <person name="Eikrem W."/>
            <person name="Gready J.E."/>
            <person name="John U."/>
            <person name="Lanier W."/>
            <person name="Lindquist E.A."/>
            <person name="Lucas S."/>
            <person name="Mayer K.F."/>
            <person name="Moreau H."/>
            <person name="Not F."/>
            <person name="Otillar R."/>
            <person name="Panaud O."/>
            <person name="Pangilinan J."/>
            <person name="Paulsen I."/>
            <person name="Piegu B."/>
            <person name="Poliakov A."/>
            <person name="Robbens S."/>
            <person name="Schmutz J."/>
            <person name="Toulza E."/>
            <person name="Wyss T."/>
            <person name="Zelensky A."/>
            <person name="Zhou K."/>
            <person name="Armbrust E.V."/>
            <person name="Bhattacharya D."/>
            <person name="Goodenough U.W."/>
            <person name="Van de Peer Y."/>
            <person name="Grigoriev I.V."/>
        </authorList>
    </citation>
    <scope>NUCLEOTIDE SEQUENCE [LARGE SCALE GENOMIC DNA]</scope>
    <source>
        <strain evidence="2 3">CCMP1545</strain>
    </source>
</reference>
<dbReference type="Proteomes" id="UP000001876">
    <property type="component" value="Unassembled WGS sequence"/>
</dbReference>
<dbReference type="Gene3D" id="1.10.443.10">
    <property type="entry name" value="Intergrase catalytic core"/>
    <property type="match status" value="1"/>
</dbReference>
<dbReference type="RefSeq" id="XP_003064928.1">
    <property type="nucleotide sequence ID" value="XM_003064882.1"/>
</dbReference>
<dbReference type="OMA" id="WYEANEE"/>
<dbReference type="GO" id="GO:0006310">
    <property type="term" value="P:DNA recombination"/>
    <property type="evidence" value="ECO:0007669"/>
    <property type="project" value="InterPro"/>
</dbReference>
<dbReference type="InterPro" id="IPR013762">
    <property type="entry name" value="Integrase-like_cat_sf"/>
</dbReference>
<feature type="region of interest" description="Disordered" evidence="1">
    <location>
        <begin position="602"/>
        <end position="622"/>
    </location>
</feature>
<dbReference type="GO" id="GO:0015074">
    <property type="term" value="P:DNA integration"/>
    <property type="evidence" value="ECO:0007669"/>
    <property type="project" value="InterPro"/>
</dbReference>
<accession>C1NAL8</accession>
<feature type="region of interest" description="Disordered" evidence="1">
    <location>
        <begin position="833"/>
        <end position="863"/>
    </location>
</feature>
<dbReference type="EMBL" id="GG663753">
    <property type="protein sequence ID" value="EEH50908.1"/>
    <property type="molecule type" value="Genomic_DNA"/>
</dbReference>
<dbReference type="GO" id="GO:0003677">
    <property type="term" value="F:DNA binding"/>
    <property type="evidence" value="ECO:0007669"/>
    <property type="project" value="InterPro"/>
</dbReference>
<keyword evidence="3" id="KW-1185">Reference proteome</keyword>
<evidence type="ECO:0000256" key="1">
    <source>
        <dbReference type="SAM" id="MobiDB-lite"/>
    </source>
</evidence>
<dbReference type="AlphaFoldDB" id="C1NAL8"/>
<dbReference type="GeneID" id="9690369"/>